<accession>A0A0K0PXA8</accession>
<protein>
    <submittedName>
        <fullName evidence="2">E3 6.6kDa protein</fullName>
    </submittedName>
</protein>
<organism evidence="2 3">
    <name type="scientific">Human mastadenovirus B</name>
    <dbReference type="NCBI Taxonomy" id="108098"/>
    <lineage>
        <taxon>Viruses</taxon>
        <taxon>Varidnaviria</taxon>
        <taxon>Bamfordvirae</taxon>
        <taxon>Preplasmiviricota</taxon>
        <taxon>Polisuviricotina</taxon>
        <taxon>Pharingeaviricetes</taxon>
        <taxon>Rowavirales</taxon>
        <taxon>Adenoviridae</taxon>
        <taxon>Mastadenovirus</taxon>
        <taxon>Mastadenovirus blackbeardi</taxon>
    </lineage>
</organism>
<proteinExistence type="predicted"/>
<reference evidence="2 3" key="1">
    <citation type="journal article" date="2015" name="J. Gen. Virol.">
        <title>Phylogenomic evidence for recombination of adenoviruses in wild gorillas.</title>
        <authorList>
            <person name="Hoppe E."/>
            <person name="Pauly M."/>
            <person name="Robbins M."/>
            <person name="Gray M."/>
            <person name="Kujirakwinja D."/>
            <person name="Nishuli R."/>
            <person name="Boji Mungu-Akonkwa D.D."/>
            <person name="Leendertz F.H."/>
            <person name="Ehlers B."/>
        </authorList>
    </citation>
    <scope>NUCLEOTIDE SEQUENCE [LARGE SCALE GENOMIC DNA]</scope>
    <source>
        <strain evidence="2">DRC Kahuzi Gorilla beringei graueri 6759</strain>
    </source>
</reference>
<sequence>MRGVGILVLSTLICSATTISINVQTTLNETESHSTTSHIPTNSTIIKSNTHSNSAVQLQITILIVIGLTILAVLLYFIFCRQIPNVVKKPRRPIYRSIISKPHTALNEI</sequence>
<keyword evidence="1" id="KW-0812">Transmembrane</keyword>
<keyword evidence="1" id="KW-0472">Membrane</keyword>
<evidence type="ECO:0000256" key="1">
    <source>
        <dbReference type="SAM" id="Phobius"/>
    </source>
</evidence>
<keyword evidence="1" id="KW-1133">Transmembrane helix</keyword>
<evidence type="ECO:0000313" key="2">
    <source>
        <dbReference type="EMBL" id="AKQ98397.1"/>
    </source>
</evidence>
<feature type="transmembrane region" description="Helical" evidence="1">
    <location>
        <begin position="58"/>
        <end position="79"/>
    </location>
</feature>
<evidence type="ECO:0000313" key="3">
    <source>
        <dbReference type="Proteomes" id="UP000170217"/>
    </source>
</evidence>
<dbReference type="EMBL" id="KT069550">
    <property type="protein sequence ID" value="AKQ98397.1"/>
    <property type="molecule type" value="Genomic_DNA"/>
</dbReference>
<dbReference type="Proteomes" id="UP000170217">
    <property type="component" value="Segment"/>
</dbReference>
<name>A0A0K0PXA8_9ADEN</name>